<sequence length="126" mass="14545">MIIVPLFIQQMSYLLLHNPEGVDLDKFKLEIEEQFPNTECTHLHIFRHYPGNGFEVFMDIKFLPENGEHDVEEEKMYQLMEARTDTVLRGVRSVLQKAGATRVTIQPHYTTVTALENGTAARKIRG</sequence>
<evidence type="ECO:0000313" key="1">
    <source>
        <dbReference type="Proteomes" id="UP000887574"/>
    </source>
</evidence>
<dbReference type="WBParaSite" id="jg7502">
    <property type="protein sequence ID" value="jg7502"/>
    <property type="gene ID" value="jg7502"/>
</dbReference>
<reference evidence="2" key="1">
    <citation type="submission" date="2022-11" db="UniProtKB">
        <authorList>
            <consortium name="WormBaseParasite"/>
        </authorList>
    </citation>
    <scope>IDENTIFICATION</scope>
</reference>
<evidence type="ECO:0000313" key="2">
    <source>
        <dbReference type="WBParaSite" id="jg7502"/>
    </source>
</evidence>
<name>A0A915EMN1_9BILA</name>
<organism evidence="1 2">
    <name type="scientific">Ditylenchus dipsaci</name>
    <dbReference type="NCBI Taxonomy" id="166011"/>
    <lineage>
        <taxon>Eukaryota</taxon>
        <taxon>Metazoa</taxon>
        <taxon>Ecdysozoa</taxon>
        <taxon>Nematoda</taxon>
        <taxon>Chromadorea</taxon>
        <taxon>Rhabditida</taxon>
        <taxon>Tylenchina</taxon>
        <taxon>Tylenchomorpha</taxon>
        <taxon>Sphaerularioidea</taxon>
        <taxon>Anguinidae</taxon>
        <taxon>Anguininae</taxon>
        <taxon>Ditylenchus</taxon>
    </lineage>
</organism>
<proteinExistence type="predicted"/>
<protein>
    <submittedName>
        <fullName evidence="2">Uncharacterized protein</fullName>
    </submittedName>
</protein>
<accession>A0A915EMN1</accession>
<dbReference type="Proteomes" id="UP000887574">
    <property type="component" value="Unplaced"/>
</dbReference>
<dbReference type="AlphaFoldDB" id="A0A915EMN1"/>
<keyword evidence="1" id="KW-1185">Reference proteome</keyword>